<keyword evidence="6 10" id="KW-0548">Nucleotidyltransferase</keyword>
<dbReference type="EMBL" id="AP009389">
    <property type="protein sequence ID" value="BAF58183.1"/>
    <property type="molecule type" value="Genomic_DNA"/>
</dbReference>
<dbReference type="eggNOG" id="COG0592">
    <property type="taxonomic scope" value="Bacteria"/>
</dbReference>
<dbReference type="GO" id="GO:0006271">
    <property type="term" value="P:DNA strand elongation involved in DNA replication"/>
    <property type="evidence" value="ECO:0007669"/>
    <property type="project" value="TreeGrafter"/>
</dbReference>
<proteinExistence type="inferred from homology"/>
<dbReference type="PIRSF" id="PIRSF000804">
    <property type="entry name" value="DNA_pol_III_b"/>
    <property type="match status" value="1"/>
</dbReference>
<comment type="subcellular location">
    <subcellularLocation>
        <location evidence="1 10">Cytoplasm</location>
    </subcellularLocation>
</comment>
<evidence type="ECO:0000256" key="2">
    <source>
        <dbReference type="ARBA" id="ARBA00010752"/>
    </source>
</evidence>
<dbReference type="Pfam" id="PF00712">
    <property type="entry name" value="DNA_pol3_beta"/>
    <property type="match status" value="1"/>
</dbReference>
<dbReference type="PANTHER" id="PTHR30478:SF0">
    <property type="entry name" value="BETA SLIDING CLAMP"/>
    <property type="match status" value="1"/>
</dbReference>
<dbReference type="Pfam" id="PF02767">
    <property type="entry name" value="DNA_pol3_beta_2"/>
    <property type="match status" value="1"/>
</dbReference>
<dbReference type="GO" id="GO:0003887">
    <property type="term" value="F:DNA-directed DNA polymerase activity"/>
    <property type="evidence" value="ECO:0007669"/>
    <property type="project" value="UniProtKB-UniRule"/>
</dbReference>
<dbReference type="Gene3D" id="3.10.150.10">
    <property type="entry name" value="DNA Polymerase III, subunit A, domain 2"/>
    <property type="match status" value="1"/>
</dbReference>
<dbReference type="SMART" id="SM00480">
    <property type="entry name" value="POL3Bc"/>
    <property type="match status" value="1"/>
</dbReference>
<dbReference type="AlphaFoldDB" id="A5D6E5"/>
<comment type="similarity">
    <text evidence="2 10">Belongs to the beta sliding clamp family.</text>
</comment>
<keyword evidence="8 10" id="KW-0239">DNA-directed DNA polymerase</keyword>
<dbReference type="GO" id="GO:0003677">
    <property type="term" value="F:DNA binding"/>
    <property type="evidence" value="ECO:0007669"/>
    <property type="project" value="UniProtKB-UniRule"/>
</dbReference>
<keyword evidence="7 10" id="KW-0235">DNA replication</keyword>
<dbReference type="GO" id="GO:0005737">
    <property type="term" value="C:cytoplasm"/>
    <property type="evidence" value="ECO:0007669"/>
    <property type="project" value="UniProtKB-SubCell"/>
</dbReference>
<evidence type="ECO:0000256" key="5">
    <source>
        <dbReference type="ARBA" id="ARBA00022679"/>
    </source>
</evidence>
<evidence type="ECO:0000256" key="3">
    <source>
        <dbReference type="ARBA" id="ARBA00021035"/>
    </source>
</evidence>
<evidence type="ECO:0000259" key="13">
    <source>
        <dbReference type="Pfam" id="PF02768"/>
    </source>
</evidence>
<dbReference type="PANTHER" id="PTHR30478">
    <property type="entry name" value="DNA POLYMERASE III SUBUNIT BETA"/>
    <property type="match status" value="1"/>
</dbReference>
<name>A5D6E5_PELTS</name>
<dbReference type="InterPro" id="IPR022635">
    <property type="entry name" value="DNA_polIII_beta_C"/>
</dbReference>
<gene>
    <name evidence="14" type="primary">DnaN</name>
    <name evidence="14" type="ordered locus">PTH_0002</name>
</gene>
<evidence type="ECO:0000256" key="6">
    <source>
        <dbReference type="ARBA" id="ARBA00022695"/>
    </source>
</evidence>
<dbReference type="Proteomes" id="UP000006556">
    <property type="component" value="Chromosome"/>
</dbReference>
<evidence type="ECO:0000259" key="11">
    <source>
        <dbReference type="Pfam" id="PF00712"/>
    </source>
</evidence>
<evidence type="ECO:0000313" key="15">
    <source>
        <dbReference type="Proteomes" id="UP000006556"/>
    </source>
</evidence>
<dbReference type="InterPro" id="IPR001001">
    <property type="entry name" value="DNA_polIII_beta"/>
</dbReference>
<evidence type="ECO:0000256" key="4">
    <source>
        <dbReference type="ARBA" id="ARBA00022490"/>
    </source>
</evidence>
<dbReference type="Gene3D" id="3.70.10.10">
    <property type="match status" value="1"/>
</dbReference>
<dbReference type="InterPro" id="IPR046938">
    <property type="entry name" value="DNA_clamp_sf"/>
</dbReference>
<reference evidence="15" key="1">
    <citation type="journal article" date="2008" name="Genome Res.">
        <title>The genome of Pelotomaculum thermopropionicum reveals niche-associated evolution in anaerobic microbiota.</title>
        <authorList>
            <person name="Kosaka T."/>
            <person name="Kato S."/>
            <person name="Shimoyama T."/>
            <person name="Ishii S."/>
            <person name="Abe T."/>
            <person name="Watanabe K."/>
        </authorList>
    </citation>
    <scope>NUCLEOTIDE SEQUENCE [LARGE SCALE GENOMIC DNA]</scope>
    <source>
        <strain evidence="15">DSM 13744 / JCM 10971 / SI</strain>
    </source>
</reference>
<evidence type="ECO:0000313" key="14">
    <source>
        <dbReference type="EMBL" id="BAF58183.1"/>
    </source>
</evidence>
<comment type="subunit">
    <text evidence="10">Forms a ring-shaped head-to-tail homodimer around DNA.</text>
</comment>
<feature type="domain" description="DNA polymerase III beta sliding clamp N-terminal" evidence="11">
    <location>
        <begin position="1"/>
        <end position="119"/>
    </location>
</feature>
<feature type="domain" description="DNA polymerase III beta sliding clamp C-terminal" evidence="13">
    <location>
        <begin position="247"/>
        <end position="366"/>
    </location>
</feature>
<keyword evidence="4 10" id="KW-0963">Cytoplasm</keyword>
<evidence type="ECO:0000256" key="9">
    <source>
        <dbReference type="ARBA" id="ARBA00023125"/>
    </source>
</evidence>
<dbReference type="GO" id="GO:0009360">
    <property type="term" value="C:DNA polymerase III complex"/>
    <property type="evidence" value="ECO:0007669"/>
    <property type="project" value="InterPro"/>
</dbReference>
<dbReference type="CDD" id="cd00140">
    <property type="entry name" value="beta_clamp"/>
    <property type="match status" value="1"/>
</dbReference>
<keyword evidence="15" id="KW-1185">Reference proteome</keyword>
<evidence type="ECO:0000259" key="12">
    <source>
        <dbReference type="Pfam" id="PF02767"/>
    </source>
</evidence>
<evidence type="ECO:0000256" key="7">
    <source>
        <dbReference type="ARBA" id="ARBA00022705"/>
    </source>
</evidence>
<keyword evidence="9" id="KW-0238">DNA-binding</keyword>
<evidence type="ECO:0000256" key="1">
    <source>
        <dbReference type="ARBA" id="ARBA00004496"/>
    </source>
</evidence>
<dbReference type="KEGG" id="pth:PTH_0002"/>
<feature type="domain" description="DNA polymerase III beta sliding clamp central" evidence="12">
    <location>
        <begin position="130"/>
        <end position="245"/>
    </location>
</feature>
<dbReference type="InterPro" id="IPR022637">
    <property type="entry name" value="DNA_polIII_beta_cen"/>
</dbReference>
<keyword evidence="5 10" id="KW-0808">Transferase</keyword>
<dbReference type="SUPFAM" id="SSF55979">
    <property type="entry name" value="DNA clamp"/>
    <property type="match status" value="3"/>
</dbReference>
<protein>
    <recommendedName>
        <fullName evidence="3 10">Beta sliding clamp</fullName>
    </recommendedName>
</protein>
<accession>A5D6E5</accession>
<dbReference type="NCBIfam" id="TIGR00663">
    <property type="entry name" value="dnan"/>
    <property type="match status" value="1"/>
</dbReference>
<evidence type="ECO:0000256" key="10">
    <source>
        <dbReference type="PIRNR" id="PIRNR000804"/>
    </source>
</evidence>
<dbReference type="STRING" id="370438.PTH_0002"/>
<evidence type="ECO:0000256" key="8">
    <source>
        <dbReference type="ARBA" id="ARBA00022932"/>
    </source>
</evidence>
<comment type="function">
    <text evidence="10">Confers DNA tethering and processivity to DNA polymerases and other proteins. Acts as a clamp, forming a ring around DNA (a reaction catalyzed by the clamp-loading complex) which diffuses in an ATP-independent manner freely and bidirectionally along dsDNA. Initially characterized for its ability to contact the catalytic subunit of DNA polymerase III (Pol III), a complex, multichain enzyme responsible for most of the replicative synthesis in bacteria; Pol III exhibits 3'-5' exonuclease proofreading activity. The beta chain is required for initiation of replication as well as for processivity of DNA replication.</text>
</comment>
<dbReference type="InterPro" id="IPR022634">
    <property type="entry name" value="DNA_polIII_beta_N"/>
</dbReference>
<dbReference type="GO" id="GO:0008408">
    <property type="term" value="F:3'-5' exonuclease activity"/>
    <property type="evidence" value="ECO:0007669"/>
    <property type="project" value="InterPro"/>
</dbReference>
<dbReference type="Pfam" id="PF02768">
    <property type="entry name" value="DNA_pol3_beta_3"/>
    <property type="match status" value="1"/>
</dbReference>
<sequence length="369" mass="40616">MKIISDRENLFNALQVVQRAVSVKNPLPILSGIKFEAEDDRLFLTATDLEMGIRCSITAEVLQPGAAVLPARYITELIRKLPDQPFLIESDQDTGHVTIRYASSEASMNCFQADEYPEFPVPEGKIEFTVPADTVREVIRQVIFAVGSDENRPVFTGVLFEVREGQVQVVATDTHRLAWRKFDLEERISGADINLIIPGRSLNELARIAGGQDGRVKVTAAESQVLFTVGETSLITRLIGGNFPNYRQVIPQEFVSRIRAKTKDLAEATERASLLSKDGAPAVRLDAGGNVMVVTANSEVGRVREELAVQQEGEPVQIAFNARYLSDVLKVVGSEEIDIEFTGPLSPGVIRPVGSTDYLSLLLPVRLRD</sequence>
<dbReference type="HOGENOM" id="CLU_038149_2_1_9"/>
<organism evidence="14 15">
    <name type="scientific">Pelotomaculum thermopropionicum (strain DSM 13744 / JCM 10971 / SI)</name>
    <dbReference type="NCBI Taxonomy" id="370438"/>
    <lineage>
        <taxon>Bacteria</taxon>
        <taxon>Bacillati</taxon>
        <taxon>Bacillota</taxon>
        <taxon>Clostridia</taxon>
        <taxon>Eubacteriales</taxon>
        <taxon>Desulfotomaculaceae</taxon>
        <taxon>Pelotomaculum</taxon>
    </lineage>
</organism>